<evidence type="ECO:0000256" key="1">
    <source>
        <dbReference type="ARBA" id="ARBA00008738"/>
    </source>
</evidence>
<dbReference type="PANTHER" id="PTHR31516:SF17">
    <property type="entry name" value="STABILIZER OF AXONEMAL MICROTUBULES 2"/>
    <property type="match status" value="1"/>
</dbReference>
<organism evidence="3 4">
    <name type="scientific">Volvox africanus</name>
    <dbReference type="NCBI Taxonomy" id="51714"/>
    <lineage>
        <taxon>Eukaryota</taxon>
        <taxon>Viridiplantae</taxon>
        <taxon>Chlorophyta</taxon>
        <taxon>core chlorophytes</taxon>
        <taxon>Chlorophyceae</taxon>
        <taxon>CS clade</taxon>
        <taxon>Chlamydomonadales</taxon>
        <taxon>Volvocaceae</taxon>
        <taxon>Volvox</taxon>
    </lineage>
</organism>
<dbReference type="GO" id="GO:0005814">
    <property type="term" value="C:centriole"/>
    <property type="evidence" value="ECO:0007669"/>
    <property type="project" value="TreeGrafter"/>
</dbReference>
<accession>A0A8J4ESP6</accession>
<dbReference type="EMBL" id="BNCO01000003">
    <property type="protein sequence ID" value="GIL46264.1"/>
    <property type="molecule type" value="Genomic_DNA"/>
</dbReference>
<dbReference type="PROSITE" id="PS51257">
    <property type="entry name" value="PROKAR_LIPOPROTEIN"/>
    <property type="match status" value="1"/>
</dbReference>
<reference evidence="3" key="1">
    <citation type="journal article" date="2021" name="Proc. Natl. Acad. Sci. U.S.A.">
        <title>Three genomes in the algal genus Volvox reveal the fate of a haploid sex-determining region after a transition to homothallism.</title>
        <authorList>
            <person name="Yamamoto K."/>
            <person name="Hamaji T."/>
            <person name="Kawai-Toyooka H."/>
            <person name="Matsuzaki R."/>
            <person name="Takahashi F."/>
            <person name="Nishimura Y."/>
            <person name="Kawachi M."/>
            <person name="Noguchi H."/>
            <person name="Minakuchi Y."/>
            <person name="Umen J.G."/>
            <person name="Toyoda A."/>
            <person name="Nozaki H."/>
        </authorList>
    </citation>
    <scope>NUCLEOTIDE SEQUENCE</scope>
    <source>
        <strain evidence="3">NIES-3780</strain>
    </source>
</reference>
<comment type="similarity">
    <text evidence="1">Belongs to the FAM154 family.</text>
</comment>
<evidence type="ECO:0000313" key="4">
    <source>
        <dbReference type="Proteomes" id="UP000747399"/>
    </source>
</evidence>
<proteinExistence type="inferred from homology"/>
<sequence length="287" mass="32559">MHKMNGSRARSTRKTSGCQACSLAGCCDCCPNWCCICNVAKCRVPKASKWTPDALKTQYTRDYPPKQSDVHKRNPDYPPPPSMPFYGVTTQRADYTPKKGRSQSARPPDKPIPYSPLDDTTTNNVEYPEKCADLEHPPEPVYPDKTAPFVGASTYNTDYVKKKVRPWTADPPQPPPRVRLDDSTEYRDEFYRKPLLSPSLHKSQPLLPSSHVPTITTYGHDYVPKPFEERERLNCCDDETHPASHIWSKTLCQERPWTTCSSCMDGACRRGGRPVLRQGRAPMRRQG</sequence>
<dbReference type="InterPro" id="IPR033336">
    <property type="entry name" value="SAXO1/2"/>
</dbReference>
<dbReference type="AlphaFoldDB" id="A0A8J4ESP6"/>
<dbReference type="GO" id="GO:0005879">
    <property type="term" value="C:axonemal microtubule"/>
    <property type="evidence" value="ECO:0007669"/>
    <property type="project" value="TreeGrafter"/>
</dbReference>
<dbReference type="GO" id="GO:0036126">
    <property type="term" value="C:sperm flagellum"/>
    <property type="evidence" value="ECO:0007669"/>
    <property type="project" value="TreeGrafter"/>
</dbReference>
<dbReference type="GO" id="GO:0008017">
    <property type="term" value="F:microtubule binding"/>
    <property type="evidence" value="ECO:0007669"/>
    <property type="project" value="InterPro"/>
</dbReference>
<comment type="caution">
    <text evidence="3">The sequence shown here is derived from an EMBL/GenBank/DDBJ whole genome shotgun (WGS) entry which is preliminary data.</text>
</comment>
<dbReference type="PANTHER" id="PTHR31516">
    <property type="entry name" value="STABILIZER OF AXONEMAL MICROTUBULES 2"/>
    <property type="match status" value="1"/>
</dbReference>
<name>A0A8J4ESP6_9CHLO</name>
<evidence type="ECO:0000313" key="3">
    <source>
        <dbReference type="EMBL" id="GIL46264.1"/>
    </source>
</evidence>
<keyword evidence="4" id="KW-1185">Reference proteome</keyword>
<protein>
    <submittedName>
        <fullName evidence="3">Uncharacterized protein</fullName>
    </submittedName>
</protein>
<evidence type="ECO:0000256" key="2">
    <source>
        <dbReference type="SAM" id="MobiDB-lite"/>
    </source>
</evidence>
<gene>
    <name evidence="3" type="ORF">Vafri_3283</name>
</gene>
<feature type="region of interest" description="Disordered" evidence="2">
    <location>
        <begin position="58"/>
        <end position="123"/>
    </location>
</feature>
<dbReference type="Proteomes" id="UP000747399">
    <property type="component" value="Unassembled WGS sequence"/>
</dbReference>
<dbReference type="GO" id="GO:0036064">
    <property type="term" value="C:ciliary basal body"/>
    <property type="evidence" value="ECO:0007669"/>
    <property type="project" value="TreeGrafter"/>
</dbReference>